<organism evidence="1 2">
    <name type="scientific">Ochrobactrum soli</name>
    <dbReference type="NCBI Taxonomy" id="2448455"/>
    <lineage>
        <taxon>Bacteria</taxon>
        <taxon>Pseudomonadati</taxon>
        <taxon>Pseudomonadota</taxon>
        <taxon>Alphaproteobacteria</taxon>
        <taxon>Hyphomicrobiales</taxon>
        <taxon>Brucellaceae</taxon>
        <taxon>Brucella/Ochrobactrum group</taxon>
        <taxon>Ochrobactrum</taxon>
    </lineage>
</organism>
<dbReference type="AlphaFoldDB" id="A0A2P9HHU8"/>
<reference evidence="2" key="1">
    <citation type="submission" date="2017-12" db="EMBL/GenBank/DDBJ databases">
        <authorList>
            <person name="Diaz M."/>
        </authorList>
    </citation>
    <scope>NUCLEOTIDE SEQUENCE [LARGE SCALE GENOMIC DNA]</scope>
    <source>
        <strain evidence="2">FI11154</strain>
    </source>
</reference>
<evidence type="ECO:0000313" key="1">
    <source>
        <dbReference type="EMBL" id="SPL63669.1"/>
    </source>
</evidence>
<protein>
    <submittedName>
        <fullName evidence="1">Uncharacterized protein</fullName>
    </submittedName>
</protein>
<dbReference type="EMBL" id="OOFM01000004">
    <property type="protein sequence ID" value="SPL63669.1"/>
    <property type="molecule type" value="Genomic_DNA"/>
</dbReference>
<sequence>MNGRFHSCSSAQTIGAKMRYVNQKILISIFVEISTGSGGKFALGEADMT</sequence>
<evidence type="ECO:0000313" key="2">
    <source>
        <dbReference type="Proteomes" id="UP000246073"/>
    </source>
</evidence>
<proteinExistence type="predicted"/>
<name>A0A2P9HHU8_9HYPH</name>
<dbReference type="Proteomes" id="UP000246073">
    <property type="component" value="Unassembled WGS sequence"/>
</dbReference>
<gene>
    <name evidence="1" type="ORF">OHAE_3601</name>
</gene>
<accession>A0A2P9HHU8</accession>